<comment type="caution">
    <text evidence="6">The sequence shown here is derived from an EMBL/GenBank/DDBJ whole genome shotgun (WGS) entry which is preliminary data.</text>
</comment>
<evidence type="ECO:0000256" key="2">
    <source>
        <dbReference type="ARBA" id="ARBA00023125"/>
    </source>
</evidence>
<organism evidence="6 7">
    <name type="scientific">Parvularcula maris</name>
    <dbReference type="NCBI Taxonomy" id="2965077"/>
    <lineage>
        <taxon>Bacteria</taxon>
        <taxon>Pseudomonadati</taxon>
        <taxon>Pseudomonadota</taxon>
        <taxon>Alphaproteobacteria</taxon>
        <taxon>Parvularculales</taxon>
        <taxon>Parvularculaceae</taxon>
        <taxon>Parvularcula</taxon>
    </lineage>
</organism>
<dbReference type="GO" id="GO:0006355">
    <property type="term" value="P:regulation of DNA-templated transcription"/>
    <property type="evidence" value="ECO:0007669"/>
    <property type="project" value="InterPro"/>
</dbReference>
<dbReference type="InterPro" id="IPR000792">
    <property type="entry name" value="Tscrpt_reg_LuxR_C"/>
</dbReference>
<evidence type="ECO:0000256" key="1">
    <source>
        <dbReference type="ARBA" id="ARBA00022553"/>
    </source>
</evidence>
<dbReference type="InterPro" id="IPR011006">
    <property type="entry name" value="CheY-like_superfamily"/>
</dbReference>
<dbReference type="InterPro" id="IPR016032">
    <property type="entry name" value="Sig_transdc_resp-reg_C-effctor"/>
</dbReference>
<keyword evidence="7" id="KW-1185">Reference proteome</keyword>
<evidence type="ECO:0000256" key="3">
    <source>
        <dbReference type="PROSITE-ProRule" id="PRU00169"/>
    </source>
</evidence>
<dbReference type="InterPro" id="IPR058245">
    <property type="entry name" value="NreC/VraR/RcsB-like_REC"/>
</dbReference>
<dbReference type="PROSITE" id="PS50110">
    <property type="entry name" value="RESPONSE_REGULATORY"/>
    <property type="match status" value="1"/>
</dbReference>
<dbReference type="SMART" id="SM00448">
    <property type="entry name" value="REC"/>
    <property type="match status" value="1"/>
</dbReference>
<feature type="domain" description="Response regulatory" evidence="5">
    <location>
        <begin position="1"/>
        <end position="116"/>
    </location>
</feature>
<feature type="modified residue" description="4-aspartylphosphate" evidence="3">
    <location>
        <position position="51"/>
    </location>
</feature>
<dbReference type="SUPFAM" id="SSF46894">
    <property type="entry name" value="C-terminal effector domain of the bipartite response regulators"/>
    <property type="match status" value="1"/>
</dbReference>
<dbReference type="CDD" id="cd17535">
    <property type="entry name" value="REC_NarL-like"/>
    <property type="match status" value="1"/>
</dbReference>
<evidence type="ECO:0000259" key="5">
    <source>
        <dbReference type="PROSITE" id="PS50110"/>
    </source>
</evidence>
<dbReference type="SMART" id="SM00421">
    <property type="entry name" value="HTH_LUXR"/>
    <property type="match status" value="1"/>
</dbReference>
<dbReference type="SUPFAM" id="SSF52172">
    <property type="entry name" value="CheY-like"/>
    <property type="match status" value="1"/>
</dbReference>
<dbReference type="PANTHER" id="PTHR43214:SF43">
    <property type="entry name" value="TWO-COMPONENT RESPONSE REGULATOR"/>
    <property type="match status" value="1"/>
</dbReference>
<dbReference type="Proteomes" id="UP001142610">
    <property type="component" value="Unassembled WGS sequence"/>
</dbReference>
<dbReference type="PRINTS" id="PR00038">
    <property type="entry name" value="HTHLUXR"/>
</dbReference>
<reference evidence="6" key="1">
    <citation type="submission" date="2022-07" db="EMBL/GenBank/DDBJ databases">
        <title>Parvularcula maris sp. nov., an algicidal bacterium isolated from seawater.</title>
        <authorList>
            <person name="Li F."/>
        </authorList>
    </citation>
    <scope>NUCLEOTIDE SEQUENCE</scope>
    <source>
        <strain evidence="6">BGMRC 0090</strain>
    </source>
</reference>
<evidence type="ECO:0000259" key="4">
    <source>
        <dbReference type="PROSITE" id="PS50043"/>
    </source>
</evidence>
<feature type="domain" description="HTH luxR-type" evidence="4">
    <location>
        <begin position="132"/>
        <end position="197"/>
    </location>
</feature>
<dbReference type="InterPro" id="IPR001789">
    <property type="entry name" value="Sig_transdc_resp-reg_receiver"/>
</dbReference>
<name>A0A9X2LBH4_9PROT</name>
<dbReference type="PROSITE" id="PS00622">
    <property type="entry name" value="HTH_LUXR_1"/>
    <property type="match status" value="1"/>
</dbReference>
<evidence type="ECO:0000313" key="6">
    <source>
        <dbReference type="EMBL" id="MCQ8186627.1"/>
    </source>
</evidence>
<dbReference type="EMBL" id="JANIBC010000024">
    <property type="protein sequence ID" value="MCQ8186627.1"/>
    <property type="molecule type" value="Genomic_DNA"/>
</dbReference>
<evidence type="ECO:0000313" key="7">
    <source>
        <dbReference type="Proteomes" id="UP001142610"/>
    </source>
</evidence>
<gene>
    <name evidence="6" type="ORF">NOG11_14690</name>
</gene>
<dbReference type="Pfam" id="PF00072">
    <property type="entry name" value="Response_reg"/>
    <property type="match status" value="1"/>
</dbReference>
<accession>A0A9X2LBH4</accession>
<keyword evidence="1 3" id="KW-0597">Phosphoprotein</keyword>
<dbReference type="PANTHER" id="PTHR43214">
    <property type="entry name" value="TWO-COMPONENT RESPONSE REGULATOR"/>
    <property type="match status" value="1"/>
</dbReference>
<dbReference type="AlphaFoldDB" id="A0A9X2LBH4"/>
<dbReference type="PROSITE" id="PS50043">
    <property type="entry name" value="HTH_LUXR_2"/>
    <property type="match status" value="1"/>
</dbReference>
<protein>
    <submittedName>
        <fullName evidence="6">Response regulator transcription factor</fullName>
    </submittedName>
</protein>
<dbReference type="GO" id="GO:0000160">
    <property type="term" value="P:phosphorelay signal transduction system"/>
    <property type="evidence" value="ECO:0007669"/>
    <property type="project" value="InterPro"/>
</dbReference>
<proteinExistence type="predicted"/>
<dbReference type="InterPro" id="IPR039420">
    <property type="entry name" value="WalR-like"/>
</dbReference>
<keyword evidence="2" id="KW-0238">DNA-binding</keyword>
<dbReference type="Gene3D" id="3.40.50.2300">
    <property type="match status" value="1"/>
</dbReference>
<dbReference type="GO" id="GO:0003677">
    <property type="term" value="F:DNA binding"/>
    <property type="evidence" value="ECO:0007669"/>
    <property type="project" value="UniProtKB-KW"/>
</dbReference>
<sequence>MLIVDDHPSLRAGVRALLDSEPDIEVVAEAGSAAEARIAFVKDRPDVSVVDLQLPDGAGEELIAEFVSTRPEAVILALTSFDGSETIKRTLAAGARGYLMKSTASQEIVDAVRSSHGGRRVVKGLVAERLAEAMLQEDLTPREMQVLSALTSGAGNKEIARALEISEATVKLHIGHILSKLQAKTRTEAIMIALKTGLIRA</sequence>
<dbReference type="CDD" id="cd06170">
    <property type="entry name" value="LuxR_C_like"/>
    <property type="match status" value="1"/>
</dbReference>
<dbReference type="Pfam" id="PF00196">
    <property type="entry name" value="GerE"/>
    <property type="match status" value="1"/>
</dbReference>